<evidence type="ECO:0000256" key="1">
    <source>
        <dbReference type="SAM" id="Phobius"/>
    </source>
</evidence>
<reference evidence="2" key="2">
    <citation type="submission" date="2021-04" db="EMBL/GenBank/DDBJ databases">
        <authorList>
            <person name="Gilroy R."/>
        </authorList>
    </citation>
    <scope>NUCLEOTIDE SEQUENCE</scope>
    <source>
        <strain evidence="2">ChiSxjej3B15-572</strain>
    </source>
</reference>
<name>A0A9D1VHE8_9LACO</name>
<proteinExistence type="predicted"/>
<evidence type="ECO:0000313" key="3">
    <source>
        <dbReference type="Proteomes" id="UP000824231"/>
    </source>
</evidence>
<dbReference type="EMBL" id="DXFH01000011">
    <property type="protein sequence ID" value="HIX35440.1"/>
    <property type="molecule type" value="Genomic_DNA"/>
</dbReference>
<feature type="transmembrane region" description="Helical" evidence="1">
    <location>
        <begin position="21"/>
        <end position="41"/>
    </location>
</feature>
<evidence type="ECO:0000313" key="2">
    <source>
        <dbReference type="EMBL" id="HIX35440.1"/>
    </source>
</evidence>
<keyword evidence="1" id="KW-0812">Transmembrane</keyword>
<comment type="caution">
    <text evidence="2">The sequence shown here is derived from an EMBL/GenBank/DDBJ whole genome shotgun (WGS) entry which is preliminary data.</text>
</comment>
<keyword evidence="1" id="KW-0472">Membrane</keyword>
<reference evidence="2" key="1">
    <citation type="journal article" date="2021" name="PeerJ">
        <title>Extensive microbial diversity within the chicken gut microbiome revealed by metagenomics and culture.</title>
        <authorList>
            <person name="Gilroy R."/>
            <person name="Ravi A."/>
            <person name="Getino M."/>
            <person name="Pursley I."/>
            <person name="Horton D.L."/>
            <person name="Alikhan N.F."/>
            <person name="Baker D."/>
            <person name="Gharbi K."/>
            <person name="Hall N."/>
            <person name="Watson M."/>
            <person name="Adriaenssens E.M."/>
            <person name="Foster-Nyarko E."/>
            <person name="Jarju S."/>
            <person name="Secka A."/>
            <person name="Antonio M."/>
            <person name="Oren A."/>
            <person name="Chaudhuri R.R."/>
            <person name="La Ragione R."/>
            <person name="Hildebrand F."/>
            <person name="Pallen M.J."/>
        </authorList>
    </citation>
    <scope>NUCLEOTIDE SEQUENCE</scope>
    <source>
        <strain evidence="2">ChiSxjej3B15-572</strain>
    </source>
</reference>
<sequence>MAVKTEKNRKITWWTRLGFGCGGFISGGGLTFAHSWLLLYYTTFCVLDA</sequence>
<organism evidence="2 3">
    <name type="scientific">Candidatus Limosilactobacillus merdigallinarum</name>
    <dbReference type="NCBI Taxonomy" id="2838652"/>
    <lineage>
        <taxon>Bacteria</taxon>
        <taxon>Bacillati</taxon>
        <taxon>Bacillota</taxon>
        <taxon>Bacilli</taxon>
        <taxon>Lactobacillales</taxon>
        <taxon>Lactobacillaceae</taxon>
        <taxon>Limosilactobacillus</taxon>
    </lineage>
</organism>
<protein>
    <submittedName>
        <fullName evidence="2">Uncharacterized protein</fullName>
    </submittedName>
</protein>
<accession>A0A9D1VHE8</accession>
<dbReference type="AlphaFoldDB" id="A0A9D1VHE8"/>
<dbReference type="Proteomes" id="UP000824231">
    <property type="component" value="Unassembled WGS sequence"/>
</dbReference>
<gene>
    <name evidence="2" type="ORF">H9856_03410</name>
</gene>
<keyword evidence="1" id="KW-1133">Transmembrane helix</keyword>